<dbReference type="PROSITE" id="PS00552">
    <property type="entry name" value="HTH_MERR_1"/>
    <property type="match status" value="1"/>
</dbReference>
<organism evidence="7 8">
    <name type="scientific">Pseudomonas nitroreducens</name>
    <dbReference type="NCBI Taxonomy" id="46680"/>
    <lineage>
        <taxon>Bacteria</taxon>
        <taxon>Pseudomonadati</taxon>
        <taxon>Pseudomonadota</taxon>
        <taxon>Gammaproteobacteria</taxon>
        <taxon>Pseudomonadales</taxon>
        <taxon>Pseudomonadaceae</taxon>
        <taxon>Pseudomonas</taxon>
    </lineage>
</organism>
<name>A0A5R9AL50_PSENT</name>
<dbReference type="AlphaFoldDB" id="A0A5R9AL50"/>
<comment type="caution">
    <text evidence="7">The sequence shown here is derived from an EMBL/GenBank/DDBJ whole genome shotgun (WGS) entry which is preliminary data.</text>
</comment>
<dbReference type="PRINTS" id="PR00040">
    <property type="entry name" value="HTHMERR"/>
</dbReference>
<dbReference type="Proteomes" id="UP000307510">
    <property type="component" value="Unassembled WGS sequence"/>
</dbReference>
<dbReference type="InterPro" id="IPR000551">
    <property type="entry name" value="MerR-type_HTH_dom"/>
</dbReference>
<evidence type="ECO:0000313" key="8">
    <source>
        <dbReference type="Proteomes" id="UP000307510"/>
    </source>
</evidence>
<dbReference type="EMBL" id="VASG01000001">
    <property type="protein sequence ID" value="TLP78556.1"/>
    <property type="molecule type" value="Genomic_DNA"/>
</dbReference>
<dbReference type="PANTHER" id="PTHR30204">
    <property type="entry name" value="REDOX-CYCLING DRUG-SENSING TRANSCRIPTIONAL ACTIVATOR SOXR"/>
    <property type="match status" value="1"/>
</dbReference>
<dbReference type="SUPFAM" id="SSF46955">
    <property type="entry name" value="Putative DNA-binding domain"/>
    <property type="match status" value="1"/>
</dbReference>
<evidence type="ECO:0000256" key="5">
    <source>
        <dbReference type="SAM" id="MobiDB-lite"/>
    </source>
</evidence>
<dbReference type="PROSITE" id="PS50937">
    <property type="entry name" value="HTH_MERR_2"/>
    <property type="match status" value="1"/>
</dbReference>
<protein>
    <submittedName>
        <fullName evidence="7">MerR family transcriptional regulator</fullName>
    </submittedName>
</protein>
<evidence type="ECO:0000256" key="3">
    <source>
        <dbReference type="ARBA" id="ARBA00023163"/>
    </source>
</evidence>
<feature type="region of interest" description="Disordered" evidence="5">
    <location>
        <begin position="130"/>
        <end position="169"/>
    </location>
</feature>
<dbReference type="Pfam" id="PF13411">
    <property type="entry name" value="MerR_1"/>
    <property type="match status" value="1"/>
</dbReference>
<dbReference type="RefSeq" id="WP_138212776.1">
    <property type="nucleotide sequence ID" value="NZ_VASG01000001.1"/>
</dbReference>
<dbReference type="GO" id="GO:0003677">
    <property type="term" value="F:DNA binding"/>
    <property type="evidence" value="ECO:0007669"/>
    <property type="project" value="UniProtKB-KW"/>
</dbReference>
<keyword evidence="3" id="KW-0804">Transcription</keyword>
<evidence type="ECO:0000313" key="7">
    <source>
        <dbReference type="EMBL" id="TLP78556.1"/>
    </source>
</evidence>
<dbReference type="InterPro" id="IPR009061">
    <property type="entry name" value="DNA-bd_dom_put_sf"/>
</dbReference>
<keyword evidence="2" id="KW-0238">DNA-binding</keyword>
<dbReference type="GO" id="GO:0003700">
    <property type="term" value="F:DNA-binding transcription factor activity"/>
    <property type="evidence" value="ECO:0007669"/>
    <property type="project" value="InterPro"/>
</dbReference>
<dbReference type="InterPro" id="IPR047057">
    <property type="entry name" value="MerR_fam"/>
</dbReference>
<evidence type="ECO:0000256" key="2">
    <source>
        <dbReference type="ARBA" id="ARBA00023125"/>
    </source>
</evidence>
<evidence type="ECO:0000259" key="6">
    <source>
        <dbReference type="PROSITE" id="PS50937"/>
    </source>
</evidence>
<sequence>MKIGELASLSGLAPSRIRFYEASGLIAPARRLANGYRAYPPETLDLLEIIRSAQQTGFSLEEIRNLLPHSNPIENGHGELVAGLRRKVAEIEVMEQQLRQNRERLLAVIDGIENKPEGMGCQANAERMLAEMRERKTRSHPAKPAGAGHARDERTKSAAAAKRPAPTES</sequence>
<dbReference type="PANTHER" id="PTHR30204:SF94">
    <property type="entry name" value="HEAVY METAL-DEPENDENT TRANSCRIPTIONAL REGULATOR HI_0293-RELATED"/>
    <property type="match status" value="1"/>
</dbReference>
<gene>
    <name evidence="7" type="ORF">FEA48_04970</name>
</gene>
<dbReference type="SMART" id="SM00422">
    <property type="entry name" value="HTH_MERR"/>
    <property type="match status" value="1"/>
</dbReference>
<proteinExistence type="predicted"/>
<accession>A0A5R9AL50</accession>
<evidence type="ECO:0000256" key="4">
    <source>
        <dbReference type="SAM" id="Coils"/>
    </source>
</evidence>
<reference evidence="7 8" key="1">
    <citation type="submission" date="2019-05" db="EMBL/GenBank/DDBJ databases">
        <authorList>
            <person name="Moore K."/>
            <person name="O'Neill P."/>
            <person name="Farbos A."/>
            <person name="Studholme D.J."/>
        </authorList>
    </citation>
    <scope>NUCLEOTIDE SEQUENCE [LARGE SCALE GENOMIC DNA]</scope>
    <source>
        <strain evidence="7 8">DSM 9128</strain>
    </source>
</reference>
<feature type="domain" description="HTH merR-type" evidence="6">
    <location>
        <begin position="1"/>
        <end position="69"/>
    </location>
</feature>
<keyword evidence="4" id="KW-0175">Coiled coil</keyword>
<reference evidence="8" key="2">
    <citation type="submission" date="2019-06" db="EMBL/GenBank/DDBJ databases">
        <title>AzeR, a transcriptional regulator that responds to azelaic acid in Pseudomonas nitroreducens.</title>
        <authorList>
            <person name="Bez C."/>
            <person name="Javvadi S.G."/>
            <person name="Bertani I."/>
            <person name="Devescovi G."/>
            <person name="Studholme D.J."/>
            <person name="Geller A."/>
            <person name="Levy A."/>
            <person name="Venturi V."/>
        </authorList>
    </citation>
    <scope>NUCLEOTIDE SEQUENCE [LARGE SCALE GENOMIC DNA]</scope>
    <source>
        <strain evidence="8">DSM 9128</strain>
    </source>
</reference>
<keyword evidence="1" id="KW-0805">Transcription regulation</keyword>
<feature type="coiled-coil region" evidence="4">
    <location>
        <begin position="81"/>
        <end position="115"/>
    </location>
</feature>
<dbReference type="Gene3D" id="1.10.1660.10">
    <property type="match status" value="1"/>
</dbReference>
<evidence type="ECO:0000256" key="1">
    <source>
        <dbReference type="ARBA" id="ARBA00023015"/>
    </source>
</evidence>